<evidence type="ECO:0000256" key="9">
    <source>
        <dbReference type="ARBA" id="ARBA00023204"/>
    </source>
</evidence>
<accession>A0A968GAX4</accession>
<sequence length="339" mass="39426">MQELIDWFQSLEPLPWQNDRDPYKVYILEIMSQQTTLSVMMKRYPSWISTFPSIDSIAAASEEDVLLAWEGLGYYQRARNIYTIAKFIKEHGFPEPNLSSWLQLPGVGRYTAAAILSRAYNKPYLAVDVNVKRIIMRIFGVSSYDQGLEEKFIALLGKNLFDKYSSDMNQGLIRLGQSLCKKKEIICKECPLMKICKSAGNISCLNVSTKKTIERRDKYLVIISFNEYIYIEKIESGVGKNMYRLPLVDYELWQTFLLEPGASLLSKRKHSYTKYCDYLYPLYIEIKEMELLQRFDNITKHLIACNKKKLHERPFLSSYRIIIDELLGGGGKDLFLEDQ</sequence>
<comment type="similarity">
    <text evidence="3">Belongs to the Nth/MutY family.</text>
</comment>
<dbReference type="GO" id="GO:0006298">
    <property type="term" value="P:mismatch repair"/>
    <property type="evidence" value="ECO:0007669"/>
    <property type="project" value="TreeGrafter"/>
</dbReference>
<evidence type="ECO:0000256" key="2">
    <source>
        <dbReference type="ARBA" id="ARBA00002933"/>
    </source>
</evidence>
<dbReference type="PANTHER" id="PTHR42944:SF1">
    <property type="entry name" value="ADENINE DNA GLYCOSYLASE"/>
    <property type="match status" value="1"/>
</dbReference>
<evidence type="ECO:0000256" key="10">
    <source>
        <dbReference type="ARBA" id="ARBA00023295"/>
    </source>
</evidence>
<evidence type="ECO:0000256" key="1">
    <source>
        <dbReference type="ARBA" id="ARBA00001966"/>
    </source>
</evidence>
<keyword evidence="8" id="KW-0411">Iron-sulfur</keyword>
<evidence type="ECO:0000313" key="12">
    <source>
        <dbReference type="EMBL" id="NIZ46522.1"/>
    </source>
</evidence>
<dbReference type="CDD" id="cd00056">
    <property type="entry name" value="ENDO3c"/>
    <property type="match status" value="1"/>
</dbReference>
<organism evidence="12 13">
    <name type="scientific">Entomospira nematocerorum</name>
    <dbReference type="NCBI Taxonomy" id="2719987"/>
    <lineage>
        <taxon>Bacteria</taxon>
        <taxon>Pseudomonadati</taxon>
        <taxon>Spirochaetota</taxon>
        <taxon>Spirochaetia</taxon>
        <taxon>Spirochaetales</taxon>
        <taxon>Spirochaetaceae</taxon>
        <taxon>Entomospira</taxon>
    </lineage>
</organism>
<dbReference type="GO" id="GO:0006284">
    <property type="term" value="P:base-excision repair"/>
    <property type="evidence" value="ECO:0007669"/>
    <property type="project" value="InterPro"/>
</dbReference>
<dbReference type="SUPFAM" id="SSF48150">
    <property type="entry name" value="DNA-glycosylase"/>
    <property type="match status" value="1"/>
</dbReference>
<evidence type="ECO:0000256" key="7">
    <source>
        <dbReference type="ARBA" id="ARBA00023004"/>
    </source>
</evidence>
<dbReference type="GO" id="GO:0034039">
    <property type="term" value="F:8-oxo-7,8-dihydroguanine DNA N-glycosylase activity"/>
    <property type="evidence" value="ECO:0007669"/>
    <property type="project" value="TreeGrafter"/>
</dbReference>
<feature type="domain" description="HhH-GPD" evidence="11">
    <location>
        <begin position="31"/>
        <end position="178"/>
    </location>
</feature>
<dbReference type="RefSeq" id="WP_167702978.1">
    <property type="nucleotide sequence ID" value="NZ_CP118168.1"/>
</dbReference>
<keyword evidence="6" id="KW-0378">Hydrolase</keyword>
<evidence type="ECO:0000256" key="8">
    <source>
        <dbReference type="ARBA" id="ARBA00023014"/>
    </source>
</evidence>
<evidence type="ECO:0000256" key="4">
    <source>
        <dbReference type="ARBA" id="ARBA00022723"/>
    </source>
</evidence>
<reference evidence="12" key="1">
    <citation type="submission" date="2020-03" db="EMBL/GenBank/DDBJ databases">
        <title>Spirochaetal bacteria isolated from arthropods constitute a novel genus Entomospira genus novum within the order Spirochaetales.</title>
        <authorList>
            <person name="Grana-Miraglia L."/>
            <person name="Sikutova S."/>
            <person name="Fingerle V."/>
            <person name="Sing A."/>
            <person name="Castillo-Ramirez S."/>
            <person name="Margos G."/>
            <person name="Rudolf I."/>
        </authorList>
    </citation>
    <scope>NUCLEOTIDE SEQUENCE</scope>
    <source>
        <strain evidence="12">BR208</strain>
    </source>
</reference>
<evidence type="ECO:0000259" key="11">
    <source>
        <dbReference type="SMART" id="SM00478"/>
    </source>
</evidence>
<dbReference type="GO" id="GO:0000701">
    <property type="term" value="F:purine-specific mismatch base pair DNA N-glycosylase activity"/>
    <property type="evidence" value="ECO:0007669"/>
    <property type="project" value="TreeGrafter"/>
</dbReference>
<comment type="caution">
    <text evidence="12">The sequence shown here is derived from an EMBL/GenBank/DDBJ whole genome shotgun (WGS) entry which is preliminary data.</text>
</comment>
<dbReference type="PANTHER" id="PTHR42944">
    <property type="entry name" value="ADENINE DNA GLYCOSYLASE"/>
    <property type="match status" value="1"/>
</dbReference>
<dbReference type="InterPro" id="IPR023170">
    <property type="entry name" value="HhH_base_excis_C"/>
</dbReference>
<proteinExistence type="inferred from homology"/>
<evidence type="ECO:0000313" key="13">
    <source>
        <dbReference type="Proteomes" id="UP000752013"/>
    </source>
</evidence>
<keyword evidence="4" id="KW-0479">Metal-binding</keyword>
<dbReference type="InterPro" id="IPR044298">
    <property type="entry name" value="MIG/MutY"/>
</dbReference>
<name>A0A968GAX4_9SPIO</name>
<dbReference type="GO" id="GO:0035485">
    <property type="term" value="F:adenine/guanine mispair binding"/>
    <property type="evidence" value="ECO:0007669"/>
    <property type="project" value="TreeGrafter"/>
</dbReference>
<dbReference type="Proteomes" id="UP000752013">
    <property type="component" value="Unassembled WGS sequence"/>
</dbReference>
<dbReference type="SMART" id="SM00478">
    <property type="entry name" value="ENDO3c"/>
    <property type="match status" value="1"/>
</dbReference>
<dbReference type="InterPro" id="IPR011257">
    <property type="entry name" value="DNA_glycosylase"/>
</dbReference>
<dbReference type="InterPro" id="IPR003265">
    <property type="entry name" value="HhH-GPD_domain"/>
</dbReference>
<dbReference type="Pfam" id="PF00730">
    <property type="entry name" value="HhH-GPD"/>
    <property type="match status" value="1"/>
</dbReference>
<dbReference type="Gene3D" id="1.10.340.30">
    <property type="entry name" value="Hypothetical protein, domain 2"/>
    <property type="match status" value="1"/>
</dbReference>
<dbReference type="Gene3D" id="1.10.1670.10">
    <property type="entry name" value="Helix-hairpin-Helix base-excision DNA repair enzymes (C-terminal)"/>
    <property type="match status" value="1"/>
</dbReference>
<evidence type="ECO:0000256" key="3">
    <source>
        <dbReference type="ARBA" id="ARBA00008343"/>
    </source>
</evidence>
<keyword evidence="13" id="KW-1185">Reference proteome</keyword>
<dbReference type="EMBL" id="JAATLK010000001">
    <property type="protein sequence ID" value="NIZ46522.1"/>
    <property type="molecule type" value="Genomic_DNA"/>
</dbReference>
<keyword evidence="7" id="KW-0408">Iron</keyword>
<evidence type="ECO:0000256" key="6">
    <source>
        <dbReference type="ARBA" id="ARBA00022801"/>
    </source>
</evidence>
<comment type="cofactor">
    <cofactor evidence="1">
        <name>[4Fe-4S] cluster</name>
        <dbReference type="ChEBI" id="CHEBI:49883"/>
    </cofactor>
</comment>
<protein>
    <recommendedName>
        <fullName evidence="11">HhH-GPD domain-containing protein</fullName>
    </recommendedName>
</protein>
<gene>
    <name evidence="12" type="ORF">HCT46_01075</name>
</gene>
<dbReference type="GO" id="GO:0051536">
    <property type="term" value="F:iron-sulfur cluster binding"/>
    <property type="evidence" value="ECO:0007669"/>
    <property type="project" value="UniProtKB-KW"/>
</dbReference>
<evidence type="ECO:0000256" key="5">
    <source>
        <dbReference type="ARBA" id="ARBA00022763"/>
    </source>
</evidence>
<keyword evidence="10" id="KW-0326">Glycosidase</keyword>
<dbReference type="AlphaFoldDB" id="A0A968GAX4"/>
<keyword evidence="9" id="KW-0234">DNA repair</keyword>
<comment type="function">
    <text evidence="2">Adenine glycosylase active on G-A mispairs. MutY also corrects error-prone DNA synthesis past GO lesions which are due to the oxidatively damaged form of guanine: 7,8-dihydro-8-oxoguanine (8-oxo-dGTP).</text>
</comment>
<keyword evidence="5" id="KW-0227">DNA damage</keyword>
<dbReference type="GO" id="GO:0032357">
    <property type="term" value="F:oxidized purine DNA binding"/>
    <property type="evidence" value="ECO:0007669"/>
    <property type="project" value="TreeGrafter"/>
</dbReference>
<dbReference type="GO" id="GO:0046872">
    <property type="term" value="F:metal ion binding"/>
    <property type="evidence" value="ECO:0007669"/>
    <property type="project" value="UniProtKB-KW"/>
</dbReference>